<proteinExistence type="predicted"/>
<dbReference type="AlphaFoldDB" id="A0A1L8QQ22"/>
<dbReference type="Proteomes" id="UP000813384">
    <property type="component" value="Unassembled WGS sequence"/>
</dbReference>
<organism evidence="3 4">
    <name type="scientific">Enterococcus aquimarinus</name>
    <dbReference type="NCBI Taxonomy" id="328396"/>
    <lineage>
        <taxon>Bacteria</taxon>
        <taxon>Bacillati</taxon>
        <taxon>Bacillota</taxon>
        <taxon>Bacilli</taxon>
        <taxon>Lactobacillales</taxon>
        <taxon>Enterococcaceae</taxon>
        <taxon>Enterococcus</taxon>
    </lineage>
</organism>
<dbReference type="OrthoDB" id="9795206at2"/>
<dbReference type="InterPro" id="IPR016181">
    <property type="entry name" value="Acyl_CoA_acyltransferase"/>
</dbReference>
<reference evidence="3 4" key="1">
    <citation type="submission" date="2014-12" db="EMBL/GenBank/DDBJ databases">
        <title>Draft genome sequences of 29 type strains of Enterococci.</title>
        <authorList>
            <person name="Zhong Z."/>
            <person name="Sun Z."/>
            <person name="Liu W."/>
            <person name="Zhang W."/>
            <person name="Zhang H."/>
        </authorList>
    </citation>
    <scope>NUCLEOTIDE SEQUENCE [LARGE SCALE GENOMIC DNA]</scope>
    <source>
        <strain evidence="3 4">DSM 17690</strain>
    </source>
</reference>
<keyword evidence="4" id="KW-1185">Reference proteome</keyword>
<dbReference type="PROSITE" id="PS51186">
    <property type="entry name" value="GNAT"/>
    <property type="match status" value="1"/>
</dbReference>
<dbReference type="Gene3D" id="3.40.630.30">
    <property type="match status" value="1"/>
</dbReference>
<feature type="domain" description="N-acetyltransferase" evidence="1">
    <location>
        <begin position="9"/>
        <end position="166"/>
    </location>
</feature>
<dbReference type="RefSeq" id="WP_071875396.1">
    <property type="nucleotide sequence ID" value="NZ_JBHSHF010000005.1"/>
</dbReference>
<protein>
    <submittedName>
        <fullName evidence="2">GNAT family N-acetyltransferase</fullName>
    </submittedName>
</protein>
<dbReference type="PANTHER" id="PTHR43415:SF3">
    <property type="entry name" value="GNAT-FAMILY ACETYLTRANSFERASE"/>
    <property type="match status" value="1"/>
</dbReference>
<dbReference type="EMBL" id="JAJJVO010000013">
    <property type="protein sequence ID" value="MCC9272803.1"/>
    <property type="molecule type" value="Genomic_DNA"/>
</dbReference>
<accession>A0A1L8QQ22</accession>
<evidence type="ECO:0000313" key="2">
    <source>
        <dbReference type="EMBL" id="MCC9272803.1"/>
    </source>
</evidence>
<evidence type="ECO:0000259" key="1">
    <source>
        <dbReference type="PROSITE" id="PS51186"/>
    </source>
</evidence>
<sequence length="188" mass="21909">MRGKKVYLAELREGDTELFAEWQWDPQFMRGISDDVFHPFGVDDWEDMFGDPDSNEAFFFTIRQIKDDALVGFISLTGVMMKNRLAVIGIGIPHESYRGKGYGKEAVSLLLAYAFDHLGLHKVRLHVHSFNQNAIEMYRSLGFVQEGINRESVYQSGKWYDQLDFGFLQSEWRLLEETKVSRFKHEAR</sequence>
<dbReference type="CDD" id="cd04301">
    <property type="entry name" value="NAT_SF"/>
    <property type="match status" value="1"/>
</dbReference>
<dbReference type="PANTHER" id="PTHR43415">
    <property type="entry name" value="SPERMIDINE N(1)-ACETYLTRANSFERASE"/>
    <property type="match status" value="1"/>
</dbReference>
<dbReference type="Pfam" id="PF13302">
    <property type="entry name" value="Acetyltransf_3"/>
    <property type="match status" value="1"/>
</dbReference>
<reference evidence="2" key="3">
    <citation type="submission" date="2021-11" db="EMBL/GenBank/DDBJ databases">
        <authorList>
            <person name="Gilroy R."/>
        </authorList>
    </citation>
    <scope>NUCLEOTIDE SEQUENCE</scope>
    <source>
        <strain evidence="2">150</strain>
    </source>
</reference>
<dbReference type="InterPro" id="IPR000182">
    <property type="entry name" value="GNAT_dom"/>
</dbReference>
<dbReference type="EMBL" id="JXKD01000015">
    <property type="protein sequence ID" value="OJG09536.1"/>
    <property type="molecule type" value="Genomic_DNA"/>
</dbReference>
<name>A0A1L8QQ22_9ENTE</name>
<comment type="caution">
    <text evidence="3">The sequence shown here is derived from an EMBL/GenBank/DDBJ whole genome shotgun (WGS) entry which is preliminary data.</text>
</comment>
<evidence type="ECO:0000313" key="4">
    <source>
        <dbReference type="Proteomes" id="UP000182149"/>
    </source>
</evidence>
<gene>
    <name evidence="2" type="ORF">K8V42_00665</name>
    <name evidence="3" type="ORF">RU93_GL000696</name>
</gene>
<dbReference type="SUPFAM" id="SSF55729">
    <property type="entry name" value="Acyl-CoA N-acyltransferases (Nat)"/>
    <property type="match status" value="1"/>
</dbReference>
<dbReference type="GO" id="GO:0016747">
    <property type="term" value="F:acyltransferase activity, transferring groups other than amino-acyl groups"/>
    <property type="evidence" value="ECO:0007669"/>
    <property type="project" value="InterPro"/>
</dbReference>
<reference evidence="2" key="2">
    <citation type="journal article" date="2021" name="PeerJ">
        <title>Extensive microbial diversity within the chicken gut microbiome revealed by metagenomics and culture.</title>
        <authorList>
            <person name="Gilroy R."/>
            <person name="Ravi A."/>
            <person name="Getino M."/>
            <person name="Pursley I."/>
            <person name="Horton D.L."/>
            <person name="Alikhan N.F."/>
            <person name="Baker D."/>
            <person name="Gharbi K."/>
            <person name="Hall N."/>
            <person name="Watson M."/>
            <person name="Adriaenssens E.M."/>
            <person name="Foster-Nyarko E."/>
            <person name="Jarju S."/>
            <person name="Secka A."/>
            <person name="Antonio M."/>
            <person name="Oren A."/>
            <person name="Chaudhuri R.R."/>
            <person name="La Ragione R."/>
            <person name="Hildebrand F."/>
            <person name="Pallen M.J."/>
        </authorList>
    </citation>
    <scope>NUCLEOTIDE SEQUENCE</scope>
    <source>
        <strain evidence="2">150</strain>
    </source>
</reference>
<dbReference type="Proteomes" id="UP000182149">
    <property type="component" value="Unassembled WGS sequence"/>
</dbReference>
<dbReference type="STRING" id="328396.RU93_GL000696"/>
<evidence type="ECO:0000313" key="3">
    <source>
        <dbReference type="EMBL" id="OJG09536.1"/>
    </source>
</evidence>